<evidence type="ECO:0000256" key="2">
    <source>
        <dbReference type="ARBA" id="ARBA00022603"/>
    </source>
</evidence>
<protein>
    <recommendedName>
        <fullName evidence="4">Methyltransferase type 11 domain-containing protein</fullName>
    </recommendedName>
</protein>
<sequence>MNRERAVDVGCGSGQSTFVLQPHFKEIIGIDVSSTQIEEAKKLLNHDSTITFKVGPGESLPFLDRSCDLVTCCQTIHWLDIPKFYSEVDRILKPGGILAVFGYHFTGPSPNVPNHKEIEKLRKELYEITQPFWDSKRALVDQGYTTIPQIPYSNSFRDESHYTDVEGTLDDFIGYITTWSGFRAFQNVQGNLEAGQLLQTFRDKCLDLLLKSADSEVEVHREDLLLSTPKVALRTNYFLLVGQKPDHPEK</sequence>
<comment type="similarity">
    <text evidence="1">Belongs to the methyltransferase superfamily.</text>
</comment>
<dbReference type="Pfam" id="PF08241">
    <property type="entry name" value="Methyltransf_11"/>
    <property type="match status" value="1"/>
</dbReference>
<feature type="domain" description="Methyltransferase type 11" evidence="4">
    <location>
        <begin position="7"/>
        <end position="99"/>
    </location>
</feature>
<accession>A0A553P2M0</accession>
<gene>
    <name evidence="5" type="ORF">TCAL_03933</name>
</gene>
<dbReference type="InterPro" id="IPR013216">
    <property type="entry name" value="Methyltransf_11"/>
</dbReference>
<keyword evidence="3" id="KW-0808">Transferase</keyword>
<evidence type="ECO:0000256" key="3">
    <source>
        <dbReference type="ARBA" id="ARBA00022679"/>
    </source>
</evidence>
<dbReference type="PANTHER" id="PTHR44942">
    <property type="entry name" value="METHYLTRANSF_11 DOMAIN-CONTAINING PROTEIN"/>
    <property type="match status" value="1"/>
</dbReference>
<dbReference type="EMBL" id="VCGU01000008">
    <property type="protein sequence ID" value="TRY71948.1"/>
    <property type="molecule type" value="Genomic_DNA"/>
</dbReference>
<dbReference type="InterPro" id="IPR051052">
    <property type="entry name" value="Diverse_substrate_MTase"/>
</dbReference>
<dbReference type="STRING" id="6832.A0A553P2M0"/>
<dbReference type="GO" id="GO:0008757">
    <property type="term" value="F:S-adenosylmethionine-dependent methyltransferase activity"/>
    <property type="evidence" value="ECO:0007669"/>
    <property type="project" value="InterPro"/>
</dbReference>
<dbReference type="CDD" id="cd02440">
    <property type="entry name" value="AdoMet_MTases"/>
    <property type="match status" value="1"/>
</dbReference>
<dbReference type="AlphaFoldDB" id="A0A553P2M0"/>
<proteinExistence type="inferred from homology"/>
<comment type="caution">
    <text evidence="5">The sequence shown here is derived from an EMBL/GenBank/DDBJ whole genome shotgun (WGS) entry which is preliminary data.</text>
</comment>
<dbReference type="PANTHER" id="PTHR44942:SF4">
    <property type="entry name" value="METHYLTRANSFERASE TYPE 11 DOMAIN-CONTAINING PROTEIN"/>
    <property type="match status" value="1"/>
</dbReference>
<dbReference type="Proteomes" id="UP000318571">
    <property type="component" value="Chromosome 7"/>
</dbReference>
<keyword evidence="6" id="KW-1185">Reference proteome</keyword>
<dbReference type="InterPro" id="IPR029063">
    <property type="entry name" value="SAM-dependent_MTases_sf"/>
</dbReference>
<evidence type="ECO:0000256" key="1">
    <source>
        <dbReference type="ARBA" id="ARBA00008361"/>
    </source>
</evidence>
<keyword evidence="2" id="KW-0489">Methyltransferase</keyword>
<name>A0A553P2M0_TIGCA</name>
<dbReference type="GO" id="GO:0032259">
    <property type="term" value="P:methylation"/>
    <property type="evidence" value="ECO:0007669"/>
    <property type="project" value="UniProtKB-KW"/>
</dbReference>
<organism evidence="5 6">
    <name type="scientific">Tigriopus californicus</name>
    <name type="common">Marine copepod</name>
    <dbReference type="NCBI Taxonomy" id="6832"/>
    <lineage>
        <taxon>Eukaryota</taxon>
        <taxon>Metazoa</taxon>
        <taxon>Ecdysozoa</taxon>
        <taxon>Arthropoda</taxon>
        <taxon>Crustacea</taxon>
        <taxon>Multicrustacea</taxon>
        <taxon>Hexanauplia</taxon>
        <taxon>Copepoda</taxon>
        <taxon>Harpacticoida</taxon>
        <taxon>Harpacticidae</taxon>
        <taxon>Tigriopus</taxon>
    </lineage>
</organism>
<evidence type="ECO:0000313" key="5">
    <source>
        <dbReference type="EMBL" id="TRY71948.1"/>
    </source>
</evidence>
<evidence type="ECO:0000313" key="6">
    <source>
        <dbReference type="Proteomes" id="UP000318571"/>
    </source>
</evidence>
<dbReference type="OMA" id="KEWQECV"/>
<dbReference type="Gene3D" id="3.40.50.150">
    <property type="entry name" value="Vaccinia Virus protein VP39"/>
    <property type="match status" value="1"/>
</dbReference>
<reference evidence="5 6" key="1">
    <citation type="journal article" date="2018" name="Nat. Ecol. Evol.">
        <title>Genomic signatures of mitonuclear coevolution across populations of Tigriopus californicus.</title>
        <authorList>
            <person name="Barreto F.S."/>
            <person name="Watson E.T."/>
            <person name="Lima T.G."/>
            <person name="Willett C.S."/>
            <person name="Edmands S."/>
            <person name="Li W."/>
            <person name="Burton R.S."/>
        </authorList>
    </citation>
    <scope>NUCLEOTIDE SEQUENCE [LARGE SCALE GENOMIC DNA]</scope>
    <source>
        <strain evidence="5 6">San Diego</strain>
    </source>
</reference>
<evidence type="ECO:0000259" key="4">
    <source>
        <dbReference type="Pfam" id="PF08241"/>
    </source>
</evidence>
<dbReference type="SUPFAM" id="SSF53335">
    <property type="entry name" value="S-adenosyl-L-methionine-dependent methyltransferases"/>
    <property type="match status" value="1"/>
</dbReference>